<gene>
    <name evidence="1" type="ORF">METZ01_LOCUS114094</name>
</gene>
<protein>
    <submittedName>
        <fullName evidence="1">Uncharacterized protein</fullName>
    </submittedName>
</protein>
<dbReference type="AlphaFoldDB" id="A0A381X9E3"/>
<evidence type="ECO:0000313" key="1">
    <source>
        <dbReference type="EMBL" id="SVA61240.1"/>
    </source>
</evidence>
<sequence length="724" mass="81041">MQWFMPAVLAGLVVACGTESAGAAPLGTTGLAARYSYAGDGQLPGSVVKAFTIALGQVEEDGDTPRQWLRLSAEKTNGESFRVWALGSAYPPRTETAARKTVSRYLLQVGSGQPLEYRNRFTGVAVLPNLGAWEHLFPRQTTDAVEGMFPAQTRYLGHRYRRQAAAATGDVFSPPEAKVIELLPDLLIGVPHATKQKDQTRRFDMSDYELVPLTQSDYEVMLESGMTCLYVKPEMADWAKTRDVFYWGIGGKNLSYPECLYRSNYLGPALFLDEPAVVTRDHRIRPRLRTDPAYRKAITPQFALEEFREHFHKSKTEGSPTALLRGLSERPDVDTGGMHFLQRNIYSWETMVSTAGYQLSEGGAAPPASMVWEPPGRVGTRRSLPEMNMTYGCQIPVDSPKNFISIIYGFLRGASRATNRDWGMSIYGAVDQADTFWFQTHAHDLGARLFFFWDSYQLACVPFNECLALARNLRAHAESHPHRDVARLKRAAEVLILLPPGYNLGHVHMGKGSLWGVGELNLERRNREGVKYRVVMGNFFTEIERCLRLGVAFDLLWDLDDFQHAGYREVVRIREDGRVEVRAGEQKVVFGKARMPVRPGGTPPRLAVAVSPANTPAPLKLTARATITEGDAAIYYTLGANPKGAYRNVMAAWELYGPEDEDYQFLRWESEAARIHRGDNATTVEIEFKVETHGHYRLRTATVDMAGRIAEVWNEFDVKAGSAR</sequence>
<name>A0A381X9E3_9ZZZZ</name>
<organism evidence="1">
    <name type="scientific">marine metagenome</name>
    <dbReference type="NCBI Taxonomy" id="408172"/>
    <lineage>
        <taxon>unclassified sequences</taxon>
        <taxon>metagenomes</taxon>
        <taxon>ecological metagenomes</taxon>
    </lineage>
</organism>
<proteinExistence type="predicted"/>
<dbReference type="EMBL" id="UINC01014344">
    <property type="protein sequence ID" value="SVA61240.1"/>
    <property type="molecule type" value="Genomic_DNA"/>
</dbReference>
<reference evidence="1" key="1">
    <citation type="submission" date="2018-05" db="EMBL/GenBank/DDBJ databases">
        <authorList>
            <person name="Lanie J.A."/>
            <person name="Ng W.-L."/>
            <person name="Kazmierczak K.M."/>
            <person name="Andrzejewski T.M."/>
            <person name="Davidsen T.M."/>
            <person name="Wayne K.J."/>
            <person name="Tettelin H."/>
            <person name="Glass J.I."/>
            <person name="Rusch D."/>
            <person name="Podicherti R."/>
            <person name="Tsui H.-C.T."/>
            <person name="Winkler M.E."/>
        </authorList>
    </citation>
    <scope>NUCLEOTIDE SEQUENCE</scope>
</reference>
<accession>A0A381X9E3</accession>